<dbReference type="InterPro" id="IPR002372">
    <property type="entry name" value="PQQ_rpt_dom"/>
</dbReference>
<keyword evidence="4" id="KW-0449">Lipoprotein</keyword>
<dbReference type="SUPFAM" id="SSF50998">
    <property type="entry name" value="Quinoprotein alcohol dehydrogenase-like"/>
    <property type="match status" value="1"/>
</dbReference>
<feature type="domain" description="Pyrrolo-quinoline quinone repeat" evidence="6">
    <location>
        <begin position="159"/>
        <end position="368"/>
    </location>
</feature>
<dbReference type="InterPro" id="IPR015943">
    <property type="entry name" value="WD40/YVTN_repeat-like_dom_sf"/>
</dbReference>
<evidence type="ECO:0000256" key="4">
    <source>
        <dbReference type="HAMAP-Rule" id="MF_00923"/>
    </source>
</evidence>
<dbReference type="InterPro" id="IPR011047">
    <property type="entry name" value="Quinoprotein_ADH-like_sf"/>
</dbReference>
<keyword evidence="8" id="KW-1185">Reference proteome</keyword>
<dbReference type="RefSeq" id="WP_343163299.1">
    <property type="nucleotide sequence ID" value="NZ_JBHRSV010000028.1"/>
</dbReference>
<keyword evidence="4" id="KW-0564">Palmitate</keyword>
<evidence type="ECO:0000256" key="5">
    <source>
        <dbReference type="SAM" id="SignalP"/>
    </source>
</evidence>
<evidence type="ECO:0000256" key="1">
    <source>
        <dbReference type="ARBA" id="ARBA00022729"/>
    </source>
</evidence>
<keyword evidence="3 4" id="KW-0998">Cell outer membrane</keyword>
<protein>
    <recommendedName>
        <fullName evidence="4">Outer membrane protein assembly factor BamB</fullName>
    </recommendedName>
</protein>
<evidence type="ECO:0000256" key="3">
    <source>
        <dbReference type="ARBA" id="ARBA00023237"/>
    </source>
</evidence>
<dbReference type="PANTHER" id="PTHR34512:SF30">
    <property type="entry name" value="OUTER MEMBRANE PROTEIN ASSEMBLY FACTOR BAMB"/>
    <property type="match status" value="1"/>
</dbReference>
<dbReference type="Proteomes" id="UP001595379">
    <property type="component" value="Unassembled WGS sequence"/>
</dbReference>
<feature type="domain" description="Pyrrolo-quinoline quinone repeat" evidence="6">
    <location>
        <begin position="97"/>
        <end position="153"/>
    </location>
</feature>
<dbReference type="Gene3D" id="2.130.10.10">
    <property type="entry name" value="YVTN repeat-like/Quinoprotein amine dehydrogenase"/>
    <property type="match status" value="1"/>
</dbReference>
<reference evidence="8" key="1">
    <citation type="journal article" date="2019" name="Int. J. Syst. Evol. Microbiol.">
        <title>The Global Catalogue of Microorganisms (GCM) 10K type strain sequencing project: providing services to taxonomists for standard genome sequencing and annotation.</title>
        <authorList>
            <consortium name="The Broad Institute Genomics Platform"/>
            <consortium name="The Broad Institute Genome Sequencing Center for Infectious Disease"/>
            <person name="Wu L."/>
            <person name="Ma J."/>
        </authorList>
    </citation>
    <scope>NUCLEOTIDE SEQUENCE [LARGE SCALE GENOMIC DNA]</scope>
    <source>
        <strain evidence="8">KCTC 52487</strain>
    </source>
</reference>
<evidence type="ECO:0000313" key="7">
    <source>
        <dbReference type="EMBL" id="MFC2927313.1"/>
    </source>
</evidence>
<comment type="subunit">
    <text evidence="4">Part of the Bam complex.</text>
</comment>
<dbReference type="InterPro" id="IPR018391">
    <property type="entry name" value="PQQ_b-propeller_rpt"/>
</dbReference>
<accession>A0ABV7A108</accession>
<dbReference type="Pfam" id="PF13360">
    <property type="entry name" value="PQQ_2"/>
    <property type="match status" value="3"/>
</dbReference>
<dbReference type="EMBL" id="JBHRSV010000028">
    <property type="protein sequence ID" value="MFC2927313.1"/>
    <property type="molecule type" value="Genomic_DNA"/>
</dbReference>
<comment type="similarity">
    <text evidence="4">Belongs to the BamB family.</text>
</comment>
<keyword evidence="1 4" id="KW-0732">Signal</keyword>
<evidence type="ECO:0000256" key="2">
    <source>
        <dbReference type="ARBA" id="ARBA00023136"/>
    </source>
</evidence>
<organism evidence="7 8">
    <name type="scientific">Hyphobacterium vulgare</name>
    <dbReference type="NCBI Taxonomy" id="1736751"/>
    <lineage>
        <taxon>Bacteria</taxon>
        <taxon>Pseudomonadati</taxon>
        <taxon>Pseudomonadota</taxon>
        <taxon>Alphaproteobacteria</taxon>
        <taxon>Maricaulales</taxon>
        <taxon>Maricaulaceae</taxon>
        <taxon>Hyphobacterium</taxon>
    </lineage>
</organism>
<feature type="chain" id="PRO_5047145269" description="Outer membrane protein assembly factor BamB" evidence="5">
    <location>
        <begin position="26"/>
        <end position="448"/>
    </location>
</feature>
<evidence type="ECO:0000259" key="6">
    <source>
        <dbReference type="Pfam" id="PF13360"/>
    </source>
</evidence>
<sequence length="448" mass="48652">MIAMRSLFAATAAAILLTGCSSVSSFNPFGPRDDRDPNAPPEEDRISILQFEQQLEVADDASPVALPTAYVNTVWPQADGYPTHNLQHTQATGSLSVLWRRNFGEGSARSRRINARPVVADGRIYAVDAGGTVVAMDAETGDVVWRRELRAESRRDRMSFGGGLSFDSGRIYAHSGFRFLVALDAATGNEIWRTEADTPFQSAPTINGGRVYVTTDDNQLYAFDTENGEYIWAHQGIIETARLLTGASPAVLGDVVVAPYSSGEVVAIRVQNGTPIWSDSLTRAGGLTPISAINDVAGSPVMTEDHVYALSHSGTLVSLDMRSGERQWTLPAGGLNAPWIAGNYLFLVTVEGEVICVDRIAGRVEWITRLRVFENENRRRNRIAWVGPVMAGGRLFLTSSNGTSVIIDATDGSIVRSFDLNDDVYVAPIIANETIYIVTDEGRLIALR</sequence>
<comment type="caution">
    <text evidence="7">The sequence shown here is derived from an EMBL/GenBank/DDBJ whole genome shotgun (WGS) entry which is preliminary data.</text>
</comment>
<gene>
    <name evidence="4" type="primary">bamB</name>
    <name evidence="7" type="ORF">ACFOOR_14490</name>
</gene>
<keyword evidence="2 4" id="KW-0472">Membrane</keyword>
<proteinExistence type="inferred from homology"/>
<dbReference type="HAMAP" id="MF_00923">
    <property type="entry name" value="OM_assembly_BamB"/>
    <property type="match status" value="1"/>
</dbReference>
<feature type="signal peptide" evidence="5">
    <location>
        <begin position="1"/>
        <end position="25"/>
    </location>
</feature>
<feature type="domain" description="Pyrrolo-quinoline quinone repeat" evidence="6">
    <location>
        <begin position="388"/>
        <end position="447"/>
    </location>
</feature>
<dbReference type="PANTHER" id="PTHR34512">
    <property type="entry name" value="CELL SURFACE PROTEIN"/>
    <property type="match status" value="1"/>
</dbReference>
<comment type="function">
    <text evidence="4">Part of the outer membrane protein assembly complex, which is involved in assembly and insertion of beta-barrel proteins into the outer membrane.</text>
</comment>
<name>A0ABV7A108_9PROT</name>
<dbReference type="PROSITE" id="PS51257">
    <property type="entry name" value="PROKAR_LIPOPROTEIN"/>
    <property type="match status" value="1"/>
</dbReference>
<comment type="subcellular location">
    <subcellularLocation>
        <location evidence="4">Cell outer membrane</location>
        <topology evidence="4">Lipid-anchor</topology>
    </subcellularLocation>
</comment>
<evidence type="ECO:0000313" key="8">
    <source>
        <dbReference type="Proteomes" id="UP001595379"/>
    </source>
</evidence>
<dbReference type="SMART" id="SM00564">
    <property type="entry name" value="PQQ"/>
    <property type="match status" value="6"/>
</dbReference>
<dbReference type="InterPro" id="IPR017687">
    <property type="entry name" value="BamB"/>
</dbReference>